<reference evidence="2" key="1">
    <citation type="submission" date="2016-10" db="EMBL/GenBank/DDBJ databases">
        <authorList>
            <person name="Varghese N."/>
            <person name="Submissions S."/>
        </authorList>
    </citation>
    <scope>NUCLEOTIDE SEQUENCE [LARGE SCALE GENOMIC DNA]</scope>
    <source>
        <strain evidence="2">BL9</strain>
    </source>
</reference>
<dbReference type="Proteomes" id="UP000198538">
    <property type="component" value="Unassembled WGS sequence"/>
</dbReference>
<dbReference type="RefSeq" id="WP_090919688.1">
    <property type="nucleotide sequence ID" value="NZ_FMVM01000007.1"/>
</dbReference>
<accession>A0A1G5HY77</accession>
<dbReference type="EMBL" id="FMVM01000007">
    <property type="protein sequence ID" value="SCY68419.1"/>
    <property type="molecule type" value="Genomic_DNA"/>
</dbReference>
<organism evidence="1 2">
    <name type="scientific">Paenibacillus polysaccharolyticus</name>
    <dbReference type="NCBI Taxonomy" id="582692"/>
    <lineage>
        <taxon>Bacteria</taxon>
        <taxon>Bacillati</taxon>
        <taxon>Bacillota</taxon>
        <taxon>Bacilli</taxon>
        <taxon>Bacillales</taxon>
        <taxon>Paenibacillaceae</taxon>
        <taxon>Paenibacillus</taxon>
    </lineage>
</organism>
<dbReference type="STRING" id="582692.SAMN05720606_107267"/>
<keyword evidence="2" id="KW-1185">Reference proteome</keyword>
<dbReference type="InterPro" id="IPR014794">
    <property type="entry name" value="DUF1779"/>
</dbReference>
<sequence>MVKRWMNTGVIAIAIIILIGVTQVYAANVEVETKGSGTEVAELEQLLHTADTVIKHADQWVIKWQVAGHGDARMQAMKLAADLGLEAPVQDVQTGHEVYRSQGKVGVSESPIGLLLNVASTEQDEYYVIVQLAGRAKLDRQALLALHGQVAEAMTEHDLNEASWNMSVQGKLSEMNEGNDKPATIEVSNMAQAGAERKASEQLAALEAKLSDELEMIAVERYEDGATASVSYQEKELPLEIMSGSHLLNMQLAVHQVSGQNDARVTVGFPVITIEY</sequence>
<dbReference type="Gene3D" id="3.30.360.40">
    <property type="entry name" value="YwmB-like"/>
    <property type="match status" value="1"/>
</dbReference>
<gene>
    <name evidence="1" type="ORF">SAMN05720606_107267</name>
</gene>
<proteinExistence type="predicted"/>
<dbReference type="AlphaFoldDB" id="A0A1G5HY77"/>
<protein>
    <submittedName>
        <fullName evidence="1">TATA-box binding</fullName>
    </submittedName>
</protein>
<evidence type="ECO:0000313" key="2">
    <source>
        <dbReference type="Proteomes" id="UP000198538"/>
    </source>
</evidence>
<dbReference type="Pfam" id="PF08680">
    <property type="entry name" value="DUF1779"/>
    <property type="match status" value="1"/>
</dbReference>
<name>A0A1G5HY77_9BACL</name>
<evidence type="ECO:0000313" key="1">
    <source>
        <dbReference type="EMBL" id="SCY68419.1"/>
    </source>
</evidence>